<evidence type="ECO:0000313" key="3">
    <source>
        <dbReference type="Proteomes" id="UP001160301"/>
    </source>
</evidence>
<comment type="caution">
    <text evidence="2">The sequence shown here is derived from an EMBL/GenBank/DDBJ whole genome shotgun (WGS) entry which is preliminary data.</text>
</comment>
<organism evidence="2 3">
    <name type="scientific">Polyangium sorediatum</name>
    <dbReference type="NCBI Taxonomy" id="889274"/>
    <lineage>
        <taxon>Bacteria</taxon>
        <taxon>Pseudomonadati</taxon>
        <taxon>Myxococcota</taxon>
        <taxon>Polyangia</taxon>
        <taxon>Polyangiales</taxon>
        <taxon>Polyangiaceae</taxon>
        <taxon>Polyangium</taxon>
    </lineage>
</organism>
<evidence type="ECO:0000313" key="2">
    <source>
        <dbReference type="EMBL" id="MDI1437365.1"/>
    </source>
</evidence>
<gene>
    <name evidence="2" type="ORF">QHF89_48100</name>
</gene>
<keyword evidence="1" id="KW-0732">Signal</keyword>
<dbReference type="Proteomes" id="UP001160301">
    <property type="component" value="Unassembled WGS sequence"/>
</dbReference>
<reference evidence="2 3" key="1">
    <citation type="submission" date="2023-04" db="EMBL/GenBank/DDBJ databases">
        <title>The genome sequence of Polyangium sorediatum DSM14670.</title>
        <authorList>
            <person name="Zhang X."/>
        </authorList>
    </citation>
    <scope>NUCLEOTIDE SEQUENCE [LARGE SCALE GENOMIC DNA]</scope>
    <source>
        <strain evidence="2 3">DSM 14670</strain>
    </source>
</reference>
<name>A0ABT6P9Q8_9BACT</name>
<evidence type="ECO:0000256" key="1">
    <source>
        <dbReference type="SAM" id="SignalP"/>
    </source>
</evidence>
<accession>A0ABT6P9Q8</accession>
<feature type="signal peptide" evidence="1">
    <location>
        <begin position="1"/>
        <end position="24"/>
    </location>
</feature>
<sequence>MSRATVLLAVLAVLAVLAASPACAVTPAGSHPDVVTIESPRPAAPQPGPRAASVITTSATLDVPAARVLAVTDDHLWVGTWAGALHRFPLETLRDDRVLKDALPTRAGTLRLLAVGRVLVVLDDLSLTTRHSVTGEVLERFEVDAHSSIETHDVDGTLHFRVPHAQGEAAAPRRVNRDTGAFERVEKIPDSALVLRSDESGAKDITFRTPDGRVHEGDLLRPGTGVGAHVVGDVAIILSLPRPATNDDVVLDRPLEFALLPRASTTARRLPGRYAKHLFDAGPALWIGSHMLSGPLVFSLIDKRSQDILASAVARDDAQGGCTIAGAAAGGRNALAFVEAGADCRPRIRVVRVSR</sequence>
<protein>
    <submittedName>
        <fullName evidence="2">Uncharacterized protein</fullName>
    </submittedName>
</protein>
<proteinExistence type="predicted"/>
<keyword evidence="3" id="KW-1185">Reference proteome</keyword>
<dbReference type="EMBL" id="JARZHI010000121">
    <property type="protein sequence ID" value="MDI1437365.1"/>
    <property type="molecule type" value="Genomic_DNA"/>
</dbReference>
<feature type="chain" id="PRO_5046508481" evidence="1">
    <location>
        <begin position="25"/>
        <end position="355"/>
    </location>
</feature>
<dbReference type="RefSeq" id="WP_136973202.1">
    <property type="nucleotide sequence ID" value="NZ_JARZHI010000121.1"/>
</dbReference>